<evidence type="ECO:0000256" key="8">
    <source>
        <dbReference type="ARBA" id="ARBA00022989"/>
    </source>
</evidence>
<protein>
    <recommendedName>
        <fullName evidence="12">Protein kinase domain-containing protein</fullName>
    </recommendedName>
</protein>
<dbReference type="PROSITE" id="PS50011">
    <property type="entry name" value="PROTEIN_KINASE_DOM"/>
    <property type="match status" value="1"/>
</dbReference>
<evidence type="ECO:0000256" key="10">
    <source>
        <dbReference type="SAM" id="MobiDB-lite"/>
    </source>
</evidence>
<dbReference type="Pfam" id="PF07714">
    <property type="entry name" value="PK_Tyr_Ser-Thr"/>
    <property type="match status" value="1"/>
</dbReference>
<organism evidence="13 14">
    <name type="scientific">Adiantum capillus-veneris</name>
    <name type="common">Maidenhair fern</name>
    <dbReference type="NCBI Taxonomy" id="13818"/>
    <lineage>
        <taxon>Eukaryota</taxon>
        <taxon>Viridiplantae</taxon>
        <taxon>Streptophyta</taxon>
        <taxon>Embryophyta</taxon>
        <taxon>Tracheophyta</taxon>
        <taxon>Polypodiopsida</taxon>
        <taxon>Polypodiidae</taxon>
        <taxon>Polypodiales</taxon>
        <taxon>Pteridineae</taxon>
        <taxon>Pteridaceae</taxon>
        <taxon>Vittarioideae</taxon>
        <taxon>Adiantum</taxon>
    </lineage>
</organism>
<keyword evidence="4 11" id="KW-0732">Signal</keyword>
<keyword evidence="7" id="KW-0067">ATP-binding</keyword>
<keyword evidence="8" id="KW-1133">Transmembrane helix</keyword>
<gene>
    <name evidence="13" type="ORF">GOP47_0011107</name>
</gene>
<dbReference type="PANTHER" id="PTHR48007:SF4">
    <property type="entry name" value="LEUCINE-RICH REPEAT RECEPTOR-LIKE PROTEIN KINASE PXC1"/>
    <property type="match status" value="1"/>
</dbReference>
<dbReference type="InterPro" id="IPR011009">
    <property type="entry name" value="Kinase-like_dom_sf"/>
</dbReference>
<evidence type="ECO:0000313" key="14">
    <source>
        <dbReference type="Proteomes" id="UP000886520"/>
    </source>
</evidence>
<dbReference type="Gene3D" id="3.30.200.20">
    <property type="entry name" value="Phosphorylase Kinase, domain 1"/>
    <property type="match status" value="1"/>
</dbReference>
<evidence type="ECO:0000256" key="9">
    <source>
        <dbReference type="ARBA" id="ARBA00023136"/>
    </source>
</evidence>
<dbReference type="SUPFAM" id="SSF52058">
    <property type="entry name" value="L domain-like"/>
    <property type="match status" value="1"/>
</dbReference>
<evidence type="ECO:0000256" key="11">
    <source>
        <dbReference type="SAM" id="SignalP"/>
    </source>
</evidence>
<comment type="caution">
    <text evidence="13">The sequence shown here is derived from an EMBL/GenBank/DDBJ whole genome shotgun (WGS) entry which is preliminary data.</text>
</comment>
<feature type="chain" id="PRO_5038822769" description="Protein kinase domain-containing protein" evidence="11">
    <location>
        <begin position="29"/>
        <end position="661"/>
    </location>
</feature>
<dbReference type="AlphaFoldDB" id="A0A9D4USK2"/>
<evidence type="ECO:0000256" key="5">
    <source>
        <dbReference type="ARBA" id="ARBA00022737"/>
    </source>
</evidence>
<dbReference type="InterPro" id="IPR001611">
    <property type="entry name" value="Leu-rich_rpt"/>
</dbReference>
<evidence type="ECO:0000256" key="1">
    <source>
        <dbReference type="ARBA" id="ARBA00004370"/>
    </source>
</evidence>
<dbReference type="InterPro" id="IPR000719">
    <property type="entry name" value="Prot_kinase_dom"/>
</dbReference>
<evidence type="ECO:0000256" key="3">
    <source>
        <dbReference type="ARBA" id="ARBA00022692"/>
    </source>
</evidence>
<dbReference type="InterPro" id="IPR001245">
    <property type="entry name" value="Ser-Thr/Tyr_kinase_cat_dom"/>
</dbReference>
<dbReference type="Gene3D" id="1.10.510.10">
    <property type="entry name" value="Transferase(Phosphotransferase) domain 1"/>
    <property type="match status" value="1"/>
</dbReference>
<keyword evidence="9" id="KW-0472">Membrane</keyword>
<keyword evidence="14" id="KW-1185">Reference proteome</keyword>
<evidence type="ECO:0000259" key="12">
    <source>
        <dbReference type="PROSITE" id="PS50011"/>
    </source>
</evidence>
<accession>A0A9D4USK2</accession>
<dbReference type="PANTHER" id="PTHR48007">
    <property type="entry name" value="LEUCINE-RICH REPEAT RECEPTOR-LIKE PROTEIN KINASE PXC1"/>
    <property type="match status" value="1"/>
</dbReference>
<dbReference type="GO" id="GO:0004672">
    <property type="term" value="F:protein kinase activity"/>
    <property type="evidence" value="ECO:0007669"/>
    <property type="project" value="InterPro"/>
</dbReference>
<proteinExistence type="predicted"/>
<reference evidence="13" key="1">
    <citation type="submission" date="2021-01" db="EMBL/GenBank/DDBJ databases">
        <title>Adiantum capillus-veneris genome.</title>
        <authorList>
            <person name="Fang Y."/>
            <person name="Liao Q."/>
        </authorList>
    </citation>
    <scope>NUCLEOTIDE SEQUENCE</scope>
    <source>
        <strain evidence="13">H3</strain>
        <tissue evidence="13">Leaf</tissue>
    </source>
</reference>
<dbReference type="InterPro" id="IPR032675">
    <property type="entry name" value="LRR_dom_sf"/>
</dbReference>
<dbReference type="Pfam" id="PF08263">
    <property type="entry name" value="LRRNT_2"/>
    <property type="match status" value="1"/>
</dbReference>
<evidence type="ECO:0000256" key="6">
    <source>
        <dbReference type="ARBA" id="ARBA00022741"/>
    </source>
</evidence>
<dbReference type="FunFam" id="3.80.10.10:FF:000234">
    <property type="entry name" value="Probable inactive receptor kinase RLK902"/>
    <property type="match status" value="1"/>
</dbReference>
<dbReference type="OrthoDB" id="1890790at2759"/>
<keyword evidence="2" id="KW-0433">Leucine-rich repeat</keyword>
<keyword evidence="6" id="KW-0547">Nucleotide-binding</keyword>
<dbReference type="EMBL" id="JABFUD020000011">
    <property type="protein sequence ID" value="KAI5073094.1"/>
    <property type="molecule type" value="Genomic_DNA"/>
</dbReference>
<dbReference type="InterPro" id="IPR013210">
    <property type="entry name" value="LRR_N_plant-typ"/>
</dbReference>
<feature type="signal peptide" evidence="11">
    <location>
        <begin position="1"/>
        <end position="28"/>
    </location>
</feature>
<dbReference type="Proteomes" id="UP000886520">
    <property type="component" value="Chromosome 11"/>
</dbReference>
<feature type="region of interest" description="Disordered" evidence="10">
    <location>
        <begin position="243"/>
        <end position="265"/>
    </location>
</feature>
<dbReference type="GO" id="GO:0005524">
    <property type="term" value="F:ATP binding"/>
    <property type="evidence" value="ECO:0007669"/>
    <property type="project" value="UniProtKB-KW"/>
</dbReference>
<evidence type="ECO:0000256" key="7">
    <source>
        <dbReference type="ARBA" id="ARBA00022840"/>
    </source>
</evidence>
<keyword evidence="3" id="KW-0812">Transmembrane</keyword>
<name>A0A9D4USK2_ADICA</name>
<evidence type="ECO:0000256" key="4">
    <source>
        <dbReference type="ARBA" id="ARBA00022729"/>
    </source>
</evidence>
<evidence type="ECO:0000256" key="2">
    <source>
        <dbReference type="ARBA" id="ARBA00022614"/>
    </source>
</evidence>
<keyword evidence="5" id="KW-0677">Repeat</keyword>
<dbReference type="Pfam" id="PF00560">
    <property type="entry name" value="LRR_1"/>
    <property type="match status" value="3"/>
</dbReference>
<dbReference type="SUPFAM" id="SSF56112">
    <property type="entry name" value="Protein kinase-like (PK-like)"/>
    <property type="match status" value="1"/>
</dbReference>
<sequence>MVSTSCLAACALNLAFLFLVFLPQSALADLDGDAQALLAFKANVTNSGNLLSWNASNTASVCTWKGVTCGNGSSSSSSSSQRVVELRLPGSSLLGPIPAQTLGRLDALRVLSLRKNKLSGTLPSDLANCSSLRVVNLKNNSFSGALLLDFSAWQLLENLDLSSNSFIGQIPMSLVNLTHLTSLFLEENAFSGTIPSIDTPTLRSFNVTSNSLNGSIPSSLSNFTVNSFAGNLDLCGTPLPECQQVQSPAGAPAPGDSFDEQSDNDGNKLGAGAIVGIVLGAVAAATVAVSVCCLLIVRKNAKQEPADDAMYAEGRADFDARNKSRAMSRKASGKSGEKDQGNLVLNNNNRLIFMGNAKQTYDLDDLLRASAEVLGKGSLGTSYKANINDGHSICVKRFREVATDREHTCKHIEMLGALQHPNLVSLRAYFFAPKGKLLVTDYMPKGSLSSLLHGNKREARDPLDWETRLAIAEGAAKGLVFLHSKKVVHGNIKSSNVVMDAEGQAHLTDYSLLQLVPLSTEPGVTIKPNAFTPPEARGDLRKVAYKGDVYAFGVLLLELVTGKSPNSGSLTQGGTNIDRLVQWVQAHFPHDIESVLDPRLSDLTNNHVQEEMISLAQIAMPCVSILPEKRPHMVEVVSSVSNLRKREVGPDSSDFYFTQAE</sequence>
<feature type="domain" description="Protein kinase" evidence="12">
    <location>
        <begin position="368"/>
        <end position="643"/>
    </location>
</feature>
<dbReference type="InterPro" id="IPR046959">
    <property type="entry name" value="PRK1-6/SRF4-like"/>
</dbReference>
<evidence type="ECO:0000313" key="13">
    <source>
        <dbReference type="EMBL" id="KAI5073094.1"/>
    </source>
</evidence>
<dbReference type="GO" id="GO:0016020">
    <property type="term" value="C:membrane"/>
    <property type="evidence" value="ECO:0007669"/>
    <property type="project" value="UniProtKB-SubCell"/>
</dbReference>
<dbReference type="Gene3D" id="3.80.10.10">
    <property type="entry name" value="Ribonuclease Inhibitor"/>
    <property type="match status" value="2"/>
</dbReference>
<comment type="subcellular location">
    <subcellularLocation>
        <location evidence="1">Membrane</location>
    </subcellularLocation>
</comment>